<organism evidence="2 3">
    <name type="scientific">Ascobolus immersus RN42</name>
    <dbReference type="NCBI Taxonomy" id="1160509"/>
    <lineage>
        <taxon>Eukaryota</taxon>
        <taxon>Fungi</taxon>
        <taxon>Dikarya</taxon>
        <taxon>Ascomycota</taxon>
        <taxon>Pezizomycotina</taxon>
        <taxon>Pezizomycetes</taxon>
        <taxon>Pezizales</taxon>
        <taxon>Ascobolaceae</taxon>
        <taxon>Ascobolus</taxon>
    </lineage>
</organism>
<dbReference type="AlphaFoldDB" id="A0A3N4HPY7"/>
<sequence length="81" mass="8944">MCRYYKHIHACQHVRFVFAAHCSNGTFTQKPCGTRQVWQTLPIEDQCMACASGMITVVPWSPSNSANNSDEEGSDSGCDSN</sequence>
<name>A0A3N4HPY7_ASCIM</name>
<evidence type="ECO:0000256" key="1">
    <source>
        <dbReference type="SAM" id="MobiDB-lite"/>
    </source>
</evidence>
<dbReference type="Proteomes" id="UP000275078">
    <property type="component" value="Unassembled WGS sequence"/>
</dbReference>
<evidence type="ECO:0000313" key="3">
    <source>
        <dbReference type="Proteomes" id="UP000275078"/>
    </source>
</evidence>
<dbReference type="EMBL" id="ML119773">
    <property type="protein sequence ID" value="RPA75036.1"/>
    <property type="molecule type" value="Genomic_DNA"/>
</dbReference>
<keyword evidence="3" id="KW-1185">Reference proteome</keyword>
<feature type="region of interest" description="Disordered" evidence="1">
    <location>
        <begin position="61"/>
        <end position="81"/>
    </location>
</feature>
<protein>
    <submittedName>
        <fullName evidence="2">Uncharacterized protein</fullName>
    </submittedName>
</protein>
<reference evidence="2 3" key="1">
    <citation type="journal article" date="2018" name="Nat. Ecol. Evol.">
        <title>Pezizomycetes genomes reveal the molecular basis of ectomycorrhizal truffle lifestyle.</title>
        <authorList>
            <person name="Murat C."/>
            <person name="Payen T."/>
            <person name="Noel B."/>
            <person name="Kuo A."/>
            <person name="Morin E."/>
            <person name="Chen J."/>
            <person name="Kohler A."/>
            <person name="Krizsan K."/>
            <person name="Balestrini R."/>
            <person name="Da Silva C."/>
            <person name="Montanini B."/>
            <person name="Hainaut M."/>
            <person name="Levati E."/>
            <person name="Barry K.W."/>
            <person name="Belfiori B."/>
            <person name="Cichocki N."/>
            <person name="Clum A."/>
            <person name="Dockter R.B."/>
            <person name="Fauchery L."/>
            <person name="Guy J."/>
            <person name="Iotti M."/>
            <person name="Le Tacon F."/>
            <person name="Lindquist E.A."/>
            <person name="Lipzen A."/>
            <person name="Malagnac F."/>
            <person name="Mello A."/>
            <person name="Molinier V."/>
            <person name="Miyauchi S."/>
            <person name="Poulain J."/>
            <person name="Riccioni C."/>
            <person name="Rubini A."/>
            <person name="Sitrit Y."/>
            <person name="Splivallo R."/>
            <person name="Traeger S."/>
            <person name="Wang M."/>
            <person name="Zifcakova L."/>
            <person name="Wipf D."/>
            <person name="Zambonelli A."/>
            <person name="Paolocci F."/>
            <person name="Nowrousian M."/>
            <person name="Ottonello S."/>
            <person name="Baldrian P."/>
            <person name="Spatafora J.W."/>
            <person name="Henrissat B."/>
            <person name="Nagy L.G."/>
            <person name="Aury J.M."/>
            <person name="Wincker P."/>
            <person name="Grigoriev I.V."/>
            <person name="Bonfante P."/>
            <person name="Martin F.M."/>
        </authorList>
    </citation>
    <scope>NUCLEOTIDE SEQUENCE [LARGE SCALE GENOMIC DNA]</scope>
    <source>
        <strain evidence="2 3">RN42</strain>
    </source>
</reference>
<gene>
    <name evidence="2" type="ORF">BJ508DRAFT_332494</name>
</gene>
<proteinExistence type="predicted"/>
<accession>A0A3N4HPY7</accession>
<dbReference type="OrthoDB" id="5270904at2759"/>
<evidence type="ECO:0000313" key="2">
    <source>
        <dbReference type="EMBL" id="RPA75036.1"/>
    </source>
</evidence>